<name>A0A1G8F459_9PROT</name>
<keyword evidence="2" id="KW-1185">Reference proteome</keyword>
<protein>
    <submittedName>
        <fullName evidence="1">Uncharacterized protein</fullName>
    </submittedName>
</protein>
<dbReference type="EMBL" id="FNCV01000012">
    <property type="protein sequence ID" value="SDH76867.1"/>
    <property type="molecule type" value="Genomic_DNA"/>
</dbReference>
<sequence>MTVRTSKKTVTFANPFTLGDFDELLQPGTYDVETDEERLEGVSFEAYRRVQTLFHLPATPATPGRSRTLTVDPDDLEAALARDAAASIQTAPELPTVR</sequence>
<evidence type="ECO:0000313" key="1">
    <source>
        <dbReference type="EMBL" id="SDH76867.1"/>
    </source>
</evidence>
<proteinExistence type="predicted"/>
<dbReference type="Proteomes" id="UP000217076">
    <property type="component" value="Unassembled WGS sequence"/>
</dbReference>
<gene>
    <name evidence="1" type="ORF">SAMN05421742_11221</name>
</gene>
<evidence type="ECO:0000313" key="2">
    <source>
        <dbReference type="Proteomes" id="UP000217076"/>
    </source>
</evidence>
<dbReference type="RefSeq" id="WP_092621387.1">
    <property type="nucleotide sequence ID" value="NZ_FNCV01000012.1"/>
</dbReference>
<organism evidence="1 2">
    <name type="scientific">Roseospirillum parvum</name>
    <dbReference type="NCBI Taxonomy" id="83401"/>
    <lineage>
        <taxon>Bacteria</taxon>
        <taxon>Pseudomonadati</taxon>
        <taxon>Pseudomonadota</taxon>
        <taxon>Alphaproteobacteria</taxon>
        <taxon>Rhodospirillales</taxon>
        <taxon>Rhodospirillaceae</taxon>
        <taxon>Roseospirillum</taxon>
    </lineage>
</organism>
<dbReference type="STRING" id="83401.SAMN05421742_11221"/>
<dbReference type="AlphaFoldDB" id="A0A1G8F459"/>
<reference evidence="2" key="1">
    <citation type="submission" date="2016-10" db="EMBL/GenBank/DDBJ databases">
        <authorList>
            <person name="Varghese N."/>
            <person name="Submissions S."/>
        </authorList>
    </citation>
    <scope>NUCLEOTIDE SEQUENCE [LARGE SCALE GENOMIC DNA]</scope>
    <source>
        <strain evidence="2">930I</strain>
    </source>
</reference>
<accession>A0A1G8F459</accession>
<dbReference type="OrthoDB" id="8378722at2"/>